<dbReference type="EMBL" id="JBDJPC010000001">
    <property type="protein sequence ID" value="KAL1516634.1"/>
    <property type="molecule type" value="Genomic_DNA"/>
</dbReference>
<name>A0ABD1FBH4_HYPHA</name>
<evidence type="ECO:0000313" key="2">
    <source>
        <dbReference type="Proteomes" id="UP001566132"/>
    </source>
</evidence>
<proteinExistence type="predicted"/>
<keyword evidence="2" id="KW-1185">Reference proteome</keyword>
<reference evidence="1 2" key="1">
    <citation type="submission" date="2024-05" db="EMBL/GenBank/DDBJ databases">
        <title>Genetic variation in Jamaican populations of the coffee berry borer (Hypothenemus hampei).</title>
        <authorList>
            <person name="Errbii M."/>
            <person name="Myrie A."/>
        </authorList>
    </citation>
    <scope>NUCLEOTIDE SEQUENCE [LARGE SCALE GENOMIC DNA]</scope>
    <source>
        <strain evidence="1">JA-Hopewell-2020-01-JO</strain>
        <tissue evidence="1">Whole body</tissue>
    </source>
</reference>
<evidence type="ECO:0000313" key="1">
    <source>
        <dbReference type="EMBL" id="KAL1516634.1"/>
    </source>
</evidence>
<organism evidence="1 2">
    <name type="scientific">Hypothenemus hampei</name>
    <name type="common">Coffee berry borer</name>
    <dbReference type="NCBI Taxonomy" id="57062"/>
    <lineage>
        <taxon>Eukaryota</taxon>
        <taxon>Metazoa</taxon>
        <taxon>Ecdysozoa</taxon>
        <taxon>Arthropoda</taxon>
        <taxon>Hexapoda</taxon>
        <taxon>Insecta</taxon>
        <taxon>Pterygota</taxon>
        <taxon>Neoptera</taxon>
        <taxon>Endopterygota</taxon>
        <taxon>Coleoptera</taxon>
        <taxon>Polyphaga</taxon>
        <taxon>Cucujiformia</taxon>
        <taxon>Curculionidae</taxon>
        <taxon>Scolytinae</taxon>
        <taxon>Hypothenemus</taxon>
    </lineage>
</organism>
<accession>A0ABD1FBH4</accession>
<comment type="caution">
    <text evidence="1">The sequence shown here is derived from an EMBL/GenBank/DDBJ whole genome shotgun (WGS) entry which is preliminary data.</text>
</comment>
<dbReference type="AlphaFoldDB" id="A0ABD1FBH4"/>
<protein>
    <submittedName>
        <fullName evidence="1">Uncharacterized protein</fullName>
    </submittedName>
</protein>
<dbReference type="Proteomes" id="UP001566132">
    <property type="component" value="Unassembled WGS sequence"/>
</dbReference>
<gene>
    <name evidence="1" type="ORF">ABEB36_000519</name>
</gene>
<sequence length="133" mass="14642">MKCATLGRASSIRRFVSRSGDETCAHNCDVVVTRGTDGRILVSGTDVPDKILWKFDDIGVLNNPDVITLLPDNVVSRTTTLLTTFMAGQIENVKLLIGLECYDLQAIGFGILSTNRVEIFKYYSDQGQLIIVD</sequence>